<proteinExistence type="predicted"/>
<evidence type="ECO:0000313" key="1">
    <source>
        <dbReference type="EMBL" id="CAG8443405.1"/>
    </source>
</evidence>
<comment type="caution">
    <text evidence="1">The sequence shown here is derived from an EMBL/GenBank/DDBJ whole genome shotgun (WGS) entry which is preliminary data.</text>
</comment>
<keyword evidence="2" id="KW-1185">Reference proteome</keyword>
<accession>A0ACA9JZC9</accession>
<protein>
    <submittedName>
        <fullName evidence="1">2026_t:CDS:1</fullName>
    </submittedName>
</protein>
<sequence>MSTATSILPSSGEPPQADVIQRRVLGSRVFVLNRPEVYNALNLNMIRSMTPQLQVWNESDLCKVIILKSTGSKSFCAGGDVKRVLQLKEAGEHVEAVKFFEEEYQLNHLIATLYKPFVSVLNGITMGGGVGLSVHAPFRIATENTVFAMPEAKIGFFPDVGGSFFLPRMDGEVGTYLALTGSQLSGMDVFFSGIATHYVPSQRLPLLEVRLSELESDDHEIINSAIEDFVAECDGEHKYSLGGEIRNKDTIEEIIDALKKENTIWAKETMETIIKMSPTSLKVTLMELRKGKKMVITDCFKMEYELAQKFMEKSDFKTGVTAVLIKKTSEKPDWNPSNIEDVTLKDVENFYFSHSGSKLKLLNSISFENYPFSRFNLPSEEEICKVVTGETPDAGSMSMSQQEVVDFFLKDRKGKIGVREKVLEVLDRKTTVKGDQEGLTWIENTD</sequence>
<organism evidence="1 2">
    <name type="scientific">Acaulospora colombiana</name>
    <dbReference type="NCBI Taxonomy" id="27376"/>
    <lineage>
        <taxon>Eukaryota</taxon>
        <taxon>Fungi</taxon>
        <taxon>Fungi incertae sedis</taxon>
        <taxon>Mucoromycota</taxon>
        <taxon>Glomeromycotina</taxon>
        <taxon>Glomeromycetes</taxon>
        <taxon>Diversisporales</taxon>
        <taxon>Acaulosporaceae</taxon>
        <taxon>Acaulospora</taxon>
    </lineage>
</organism>
<gene>
    <name evidence="1" type="ORF">ACOLOM_LOCUS376</name>
</gene>
<reference evidence="1" key="1">
    <citation type="submission" date="2021-06" db="EMBL/GenBank/DDBJ databases">
        <authorList>
            <person name="Kallberg Y."/>
            <person name="Tangrot J."/>
            <person name="Rosling A."/>
        </authorList>
    </citation>
    <scope>NUCLEOTIDE SEQUENCE</scope>
    <source>
        <strain evidence="1">CL356</strain>
    </source>
</reference>
<dbReference type="EMBL" id="CAJVPT010000358">
    <property type="protein sequence ID" value="CAG8443405.1"/>
    <property type="molecule type" value="Genomic_DNA"/>
</dbReference>
<name>A0ACA9JZC9_9GLOM</name>
<dbReference type="Proteomes" id="UP000789525">
    <property type="component" value="Unassembled WGS sequence"/>
</dbReference>
<evidence type="ECO:0000313" key="2">
    <source>
        <dbReference type="Proteomes" id="UP000789525"/>
    </source>
</evidence>